<feature type="transmembrane region" description="Helical" evidence="1">
    <location>
        <begin position="76"/>
        <end position="97"/>
    </location>
</feature>
<evidence type="ECO:0000256" key="1">
    <source>
        <dbReference type="SAM" id="Phobius"/>
    </source>
</evidence>
<feature type="transmembrane region" description="Helical" evidence="1">
    <location>
        <begin position="5"/>
        <end position="24"/>
    </location>
</feature>
<feature type="transmembrane region" description="Helical" evidence="1">
    <location>
        <begin position="132"/>
        <end position="149"/>
    </location>
</feature>
<evidence type="ECO:0000313" key="3">
    <source>
        <dbReference type="Proteomes" id="UP000232587"/>
    </source>
</evidence>
<keyword evidence="1" id="KW-0472">Membrane</keyword>
<keyword evidence="3" id="KW-1185">Reference proteome</keyword>
<proteinExistence type="predicted"/>
<feature type="transmembrane region" description="Helical" evidence="1">
    <location>
        <begin position="329"/>
        <end position="346"/>
    </location>
</feature>
<gene>
    <name evidence="2" type="ORF">B0I00_0880</name>
</gene>
<dbReference type="EMBL" id="PHUF01000002">
    <property type="protein sequence ID" value="PKB25675.1"/>
    <property type="molecule type" value="Genomic_DNA"/>
</dbReference>
<comment type="caution">
    <text evidence="2">The sequence shown here is derived from an EMBL/GenBank/DDBJ whole genome shotgun (WGS) entry which is preliminary data.</text>
</comment>
<sequence>MLRHYWLEIAIVTATIVVQSHLILTSDLSWLLTVGERILAGGKLGIDVIELNPPLSWIVYLPGAWIGQRTPLPADLAVLTMTVLFALLQVKLTLSLAGPWHHDGASRRRARIVLLAATLLLPAMHFGQREHLAVLGLLPFVALVASPVPSTRTLRVLCGLGAGFAMCLKPHLAAVAGLPLLWALARRPSWRNVFRIEALVAAAVVFAYVGMIVLFFPQILTADARLASQVYVTNREDLRTLLAYGFGATSIASILLVVLVIGPKSPDWRQAGPWCMAALGGAISYLVQGKGFGYTLLPMVTLSLCIAWLSPTMLRETTPFSGRFAKARFAAVIVLTLELWVAMVEFRQDHGRFVPLITAHAPPHPALIAITPHISIGEPLVRLVHGTWASAAGSQLTSGAVARLERESKVSPEDRPGYARLVFAERARLRSDLVTRRPDVVMIDTYNFRQKFDWEGWARTDGEIDRVLRSDYAFFGEHEGIRFYFRRKPGAAE</sequence>
<keyword evidence="1" id="KW-0812">Transmembrane</keyword>
<feature type="transmembrane region" description="Helical" evidence="1">
    <location>
        <begin position="109"/>
        <end position="126"/>
    </location>
</feature>
<protein>
    <recommendedName>
        <fullName evidence="4">4-amino-4-deoxy-L-arabinose transferase-like glycosyltransferase</fullName>
    </recommendedName>
</protein>
<reference evidence="2 3" key="1">
    <citation type="submission" date="2017-11" db="EMBL/GenBank/DDBJ databases">
        <title>Genomic Encyclopedia of Type Strains, Phase III (KMG-III): the genomes of soil and plant-associated and newly described type strains.</title>
        <authorList>
            <person name="Whitman W."/>
        </authorList>
    </citation>
    <scope>NUCLEOTIDE SEQUENCE [LARGE SCALE GENOMIC DNA]</scope>
    <source>
        <strain evidence="2 3">CGMCC 1.12274</strain>
    </source>
</reference>
<accession>A0A2N0I3D6</accession>
<keyword evidence="1" id="KW-1133">Transmembrane helix</keyword>
<feature type="transmembrane region" description="Helical" evidence="1">
    <location>
        <begin position="198"/>
        <end position="220"/>
    </location>
</feature>
<organism evidence="2 3">
    <name type="scientific">Novosphingobium kunmingense</name>
    <dbReference type="NCBI Taxonomy" id="1211806"/>
    <lineage>
        <taxon>Bacteria</taxon>
        <taxon>Pseudomonadati</taxon>
        <taxon>Pseudomonadota</taxon>
        <taxon>Alphaproteobacteria</taxon>
        <taxon>Sphingomonadales</taxon>
        <taxon>Sphingomonadaceae</taxon>
        <taxon>Novosphingobium</taxon>
    </lineage>
</organism>
<dbReference type="AlphaFoldDB" id="A0A2N0I3D6"/>
<dbReference type="Proteomes" id="UP000232587">
    <property type="component" value="Unassembled WGS sequence"/>
</dbReference>
<evidence type="ECO:0008006" key="4">
    <source>
        <dbReference type="Google" id="ProtNLM"/>
    </source>
</evidence>
<evidence type="ECO:0000313" key="2">
    <source>
        <dbReference type="EMBL" id="PKB25675.1"/>
    </source>
</evidence>
<feature type="transmembrane region" description="Helical" evidence="1">
    <location>
        <begin position="241"/>
        <end position="262"/>
    </location>
</feature>
<name>A0A2N0I3D6_9SPHN</name>
<feature type="transmembrane region" description="Helical" evidence="1">
    <location>
        <begin position="156"/>
        <end position="178"/>
    </location>
</feature>
<feature type="transmembrane region" description="Helical" evidence="1">
    <location>
        <begin position="292"/>
        <end position="309"/>
    </location>
</feature>